<feature type="non-terminal residue" evidence="6">
    <location>
        <position position="137"/>
    </location>
</feature>
<proteinExistence type="predicted"/>
<dbReference type="Proteomes" id="UP000215305">
    <property type="component" value="Unassembled WGS sequence"/>
</dbReference>
<dbReference type="InterPro" id="IPR036477">
    <property type="entry name" value="Formyl_transf_N_sf"/>
</dbReference>
<keyword evidence="7" id="KW-1185">Reference proteome</keyword>
<evidence type="ECO:0000259" key="5">
    <source>
        <dbReference type="Pfam" id="PF00551"/>
    </source>
</evidence>
<dbReference type="GO" id="GO:0006189">
    <property type="term" value="P:'de novo' IMP biosynthetic process"/>
    <property type="evidence" value="ECO:0007669"/>
    <property type="project" value="TreeGrafter"/>
</dbReference>
<feature type="domain" description="Formyl transferase N-terminal" evidence="5">
    <location>
        <begin position="6"/>
        <end position="137"/>
    </location>
</feature>
<evidence type="ECO:0000313" key="6">
    <source>
        <dbReference type="EMBL" id="RHZ45939.1"/>
    </source>
</evidence>
<gene>
    <name evidence="6" type="ORF">CDV56_100087</name>
</gene>
<evidence type="ECO:0000256" key="2">
    <source>
        <dbReference type="ARBA" id="ARBA00012254"/>
    </source>
</evidence>
<dbReference type="OrthoDB" id="5575075at2759"/>
<evidence type="ECO:0000256" key="3">
    <source>
        <dbReference type="ARBA" id="ARBA00022679"/>
    </source>
</evidence>
<evidence type="ECO:0000256" key="1">
    <source>
        <dbReference type="ARBA" id="ARBA00005054"/>
    </source>
</evidence>
<dbReference type="GO" id="GO:0004644">
    <property type="term" value="F:phosphoribosylglycinamide formyltransferase activity"/>
    <property type="evidence" value="ECO:0007669"/>
    <property type="project" value="UniProtKB-EC"/>
</dbReference>
<dbReference type="SUPFAM" id="SSF53328">
    <property type="entry name" value="Formyltransferase"/>
    <property type="match status" value="1"/>
</dbReference>
<dbReference type="EMBL" id="NKHU02000269">
    <property type="protein sequence ID" value="RHZ45939.1"/>
    <property type="molecule type" value="Genomic_DNA"/>
</dbReference>
<organism evidence="6 7">
    <name type="scientific">Aspergillus thermomutatus</name>
    <name type="common">Neosartorya pseudofischeri</name>
    <dbReference type="NCBI Taxonomy" id="41047"/>
    <lineage>
        <taxon>Eukaryota</taxon>
        <taxon>Fungi</taxon>
        <taxon>Dikarya</taxon>
        <taxon>Ascomycota</taxon>
        <taxon>Pezizomycotina</taxon>
        <taxon>Eurotiomycetes</taxon>
        <taxon>Eurotiomycetidae</taxon>
        <taxon>Eurotiales</taxon>
        <taxon>Aspergillaceae</taxon>
        <taxon>Aspergillus</taxon>
        <taxon>Aspergillus subgen. Fumigati</taxon>
    </lineage>
</organism>
<comment type="caution">
    <text evidence="6">The sequence shown here is derived from an EMBL/GenBank/DDBJ whole genome shotgun (WGS) entry which is preliminary data.</text>
</comment>
<dbReference type="GeneID" id="38122061"/>
<reference evidence="6" key="1">
    <citation type="submission" date="2018-08" db="EMBL/GenBank/DDBJ databases">
        <title>Draft genome sequence of azole-resistant Aspergillus thermomutatus (Neosartorya pseudofischeri) strain HMR AF 39, isolated from a human nasal aspirate.</title>
        <authorList>
            <person name="Parent-Michaud M."/>
            <person name="Dufresne P.J."/>
            <person name="Fournier E."/>
            <person name="Martineau C."/>
            <person name="Moreira S."/>
            <person name="Perkins V."/>
            <person name="De Repentigny L."/>
            <person name="Dufresne S.F."/>
        </authorList>
    </citation>
    <scope>NUCLEOTIDE SEQUENCE [LARGE SCALE GENOMIC DNA]</scope>
    <source>
        <strain evidence="6">HMR AF 39</strain>
    </source>
</reference>
<dbReference type="PANTHER" id="PTHR43369:SF2">
    <property type="entry name" value="PHOSPHORIBOSYLGLYCINAMIDE FORMYLTRANSFERASE"/>
    <property type="match status" value="1"/>
</dbReference>
<keyword evidence="4" id="KW-0658">Purine biosynthesis</keyword>
<dbReference type="AlphaFoldDB" id="A0A397G7E4"/>
<dbReference type="EC" id="2.1.2.2" evidence="2"/>
<evidence type="ECO:0000313" key="7">
    <source>
        <dbReference type="Proteomes" id="UP000215305"/>
    </source>
</evidence>
<name>A0A397G7E4_ASPTH</name>
<comment type="pathway">
    <text evidence="1">Purine metabolism; IMP biosynthesis via de novo pathway; N(2)-formyl-N(1)-(5-phospho-D-ribosyl)glycinamide from N(1)-(5-phospho-D-ribosyl)glycinamide (10-formyl THF route): step 1/1.</text>
</comment>
<sequence>MEAPIRLTVLISGNGSNLQAVIDKVSEGQLPAKIVRVISNRKDAYGLERAKRADIPTQYHNLVKYKKQHPATPEGIQAAREEYDAELARLVLADSPDLVACLGFMHVLSPKFLEPLEAKQLKIINLHPALPGAFNGA</sequence>
<keyword evidence="3" id="KW-0808">Transferase</keyword>
<accession>A0A397G7E4</accession>
<dbReference type="GO" id="GO:0005737">
    <property type="term" value="C:cytoplasm"/>
    <property type="evidence" value="ECO:0007669"/>
    <property type="project" value="TreeGrafter"/>
</dbReference>
<dbReference type="InterPro" id="IPR002376">
    <property type="entry name" value="Formyl_transf_N"/>
</dbReference>
<dbReference type="RefSeq" id="XP_026610920.1">
    <property type="nucleotide sequence ID" value="XM_026753706.1"/>
</dbReference>
<dbReference type="PANTHER" id="PTHR43369">
    <property type="entry name" value="PHOSPHORIBOSYLGLYCINAMIDE FORMYLTRANSFERASE"/>
    <property type="match status" value="1"/>
</dbReference>
<dbReference type="VEuPathDB" id="FungiDB:CDV56_100087"/>
<dbReference type="Pfam" id="PF00551">
    <property type="entry name" value="Formyl_trans_N"/>
    <property type="match status" value="1"/>
</dbReference>
<dbReference type="STRING" id="41047.A0A397G7E4"/>
<protein>
    <recommendedName>
        <fullName evidence="2">phosphoribosylglycinamide formyltransferase 1</fullName>
        <ecNumber evidence="2">2.1.2.2</ecNumber>
    </recommendedName>
</protein>
<dbReference type="Gene3D" id="3.40.50.170">
    <property type="entry name" value="Formyl transferase, N-terminal domain"/>
    <property type="match status" value="1"/>
</dbReference>
<evidence type="ECO:0000256" key="4">
    <source>
        <dbReference type="ARBA" id="ARBA00022755"/>
    </source>
</evidence>